<dbReference type="SUPFAM" id="SSF56399">
    <property type="entry name" value="ADP-ribosylation"/>
    <property type="match status" value="1"/>
</dbReference>
<dbReference type="Gene3D" id="3.90.228.10">
    <property type="match status" value="1"/>
</dbReference>
<keyword evidence="1" id="KW-0520">NAD</keyword>
<dbReference type="GO" id="GO:1990404">
    <property type="term" value="F:NAD+-protein mono-ADP-ribosyltransferase activity"/>
    <property type="evidence" value="ECO:0007669"/>
    <property type="project" value="TreeGrafter"/>
</dbReference>
<dbReference type="Proteomes" id="UP000663844">
    <property type="component" value="Unassembled WGS sequence"/>
</dbReference>
<feature type="compositionally biased region" description="Basic and acidic residues" evidence="2">
    <location>
        <begin position="129"/>
        <end position="140"/>
    </location>
</feature>
<keyword evidence="1" id="KW-0808">Transferase</keyword>
<dbReference type="InterPro" id="IPR051712">
    <property type="entry name" value="ARTD-AVP"/>
</dbReference>
<dbReference type="GO" id="GO:0003950">
    <property type="term" value="F:NAD+ poly-ADP-ribosyltransferase activity"/>
    <property type="evidence" value="ECO:0007669"/>
    <property type="project" value="UniProtKB-UniRule"/>
</dbReference>
<organism evidence="4 5">
    <name type="scientific">Adineta steineri</name>
    <dbReference type="NCBI Taxonomy" id="433720"/>
    <lineage>
        <taxon>Eukaryota</taxon>
        <taxon>Metazoa</taxon>
        <taxon>Spiralia</taxon>
        <taxon>Gnathifera</taxon>
        <taxon>Rotifera</taxon>
        <taxon>Eurotatoria</taxon>
        <taxon>Bdelloidea</taxon>
        <taxon>Adinetida</taxon>
        <taxon>Adinetidae</taxon>
        <taxon>Adineta</taxon>
    </lineage>
</organism>
<protein>
    <recommendedName>
        <fullName evidence="1">Poly [ADP-ribose] polymerase</fullName>
        <shortName evidence="1">PARP</shortName>
        <ecNumber evidence="1">2.4.2.-</ecNumber>
    </recommendedName>
</protein>
<evidence type="ECO:0000313" key="5">
    <source>
        <dbReference type="Proteomes" id="UP000663844"/>
    </source>
</evidence>
<sequence length="179" mass="20566">IRIENRMKETISNVKIDKIERVQNLRLWNHYAFRRRTLRQELSDKPDLQIEMELFHGTRATLPSEIYNGEYGFDMSYCTSGLWGLGTYFAMSASYSCQSYSYGLADGKRQVFLAQVLTGDVFDYKNKNDPTLRRAPKKNESISGGTRYSSVSGETGGSKVYIVFENRVAYPTFLITFSQ</sequence>
<evidence type="ECO:0000313" key="4">
    <source>
        <dbReference type="EMBL" id="CAF3945746.1"/>
    </source>
</evidence>
<gene>
    <name evidence="4" type="ORF">OXD698_LOCUS26385</name>
</gene>
<dbReference type="PANTHER" id="PTHR45740">
    <property type="entry name" value="POLY [ADP-RIBOSE] POLYMERASE"/>
    <property type="match status" value="1"/>
</dbReference>
<accession>A0A819K9B1</accession>
<dbReference type="GO" id="GO:0005634">
    <property type="term" value="C:nucleus"/>
    <property type="evidence" value="ECO:0007669"/>
    <property type="project" value="TreeGrafter"/>
</dbReference>
<feature type="domain" description="PARP catalytic" evidence="3">
    <location>
        <begin position="1"/>
        <end position="179"/>
    </location>
</feature>
<proteinExistence type="predicted"/>
<evidence type="ECO:0000256" key="2">
    <source>
        <dbReference type="SAM" id="MobiDB-lite"/>
    </source>
</evidence>
<keyword evidence="1" id="KW-0328">Glycosyltransferase</keyword>
<dbReference type="EMBL" id="CAJOAZ010002624">
    <property type="protein sequence ID" value="CAF3945746.1"/>
    <property type="molecule type" value="Genomic_DNA"/>
</dbReference>
<dbReference type="PANTHER" id="PTHR45740:SF2">
    <property type="entry name" value="POLY [ADP-RIBOSE] POLYMERASE"/>
    <property type="match status" value="1"/>
</dbReference>
<dbReference type="AlphaFoldDB" id="A0A819K9B1"/>
<dbReference type="PROSITE" id="PS51059">
    <property type="entry name" value="PARP_CATALYTIC"/>
    <property type="match status" value="1"/>
</dbReference>
<evidence type="ECO:0000256" key="1">
    <source>
        <dbReference type="RuleBase" id="RU362114"/>
    </source>
</evidence>
<feature type="non-terminal residue" evidence="4">
    <location>
        <position position="1"/>
    </location>
</feature>
<reference evidence="4" key="1">
    <citation type="submission" date="2021-02" db="EMBL/GenBank/DDBJ databases">
        <authorList>
            <person name="Nowell W R."/>
        </authorList>
    </citation>
    <scope>NUCLEOTIDE SEQUENCE</scope>
</reference>
<feature type="compositionally biased region" description="Polar residues" evidence="2">
    <location>
        <begin position="141"/>
        <end position="152"/>
    </location>
</feature>
<comment type="caution">
    <text evidence="4">The sequence shown here is derived from an EMBL/GenBank/DDBJ whole genome shotgun (WGS) entry which is preliminary data.</text>
</comment>
<evidence type="ECO:0000259" key="3">
    <source>
        <dbReference type="PROSITE" id="PS51059"/>
    </source>
</evidence>
<dbReference type="EC" id="2.4.2.-" evidence="1"/>
<dbReference type="Pfam" id="PF00644">
    <property type="entry name" value="PARP"/>
    <property type="match status" value="1"/>
</dbReference>
<name>A0A819K9B1_9BILA</name>
<feature type="region of interest" description="Disordered" evidence="2">
    <location>
        <begin position="129"/>
        <end position="152"/>
    </location>
</feature>
<dbReference type="InterPro" id="IPR012317">
    <property type="entry name" value="Poly(ADP-ribose)pol_cat_dom"/>
</dbReference>